<proteinExistence type="predicted"/>
<keyword evidence="1" id="KW-0732">Signal</keyword>
<name>A0A931B3V9_9ACTN</name>
<dbReference type="RefSeq" id="WP_196194968.1">
    <property type="nucleotide sequence ID" value="NZ_JADPRT010000006.1"/>
</dbReference>
<keyword evidence="3" id="KW-1185">Reference proteome</keyword>
<dbReference type="InterPro" id="IPR012334">
    <property type="entry name" value="Pectin_lyas_fold"/>
</dbReference>
<gene>
    <name evidence="2" type="ORF">I2501_17515</name>
</gene>
<dbReference type="Gene3D" id="2.160.20.10">
    <property type="entry name" value="Single-stranded right-handed beta-helix, Pectin lyase-like"/>
    <property type="match status" value="1"/>
</dbReference>
<protein>
    <submittedName>
        <fullName evidence="2">Peptidoglycan-binding protein</fullName>
    </submittedName>
</protein>
<evidence type="ECO:0000313" key="2">
    <source>
        <dbReference type="EMBL" id="MBF9069823.1"/>
    </source>
</evidence>
<evidence type="ECO:0000256" key="1">
    <source>
        <dbReference type="SAM" id="SignalP"/>
    </source>
</evidence>
<reference evidence="2" key="1">
    <citation type="submission" date="2020-11" db="EMBL/GenBank/DDBJ databases">
        <title>Isolation and identification of active actinomycetes.</title>
        <authorList>
            <person name="Yu B."/>
        </authorList>
    </citation>
    <scope>NUCLEOTIDE SEQUENCE</scope>
    <source>
        <strain evidence="2">NEAU-YB345</strain>
    </source>
</reference>
<sequence length="513" mass="53583">MRRSAPTVAAPTAAVATAVTLLAAAGLMLSPSASATSAADANGPWITYDGSHLTYGQDSQGNRIPDYSYAGYEGGGVPIPSVPTKFTVAPPSGGDDTATIQNAINAASALPLDSSGFRGAVQLAAGQYHLAGTLSIDASGVVLRGADSNSADTELVATGATARTLIQIGSTSSAYSVVGTAENVTDNYVPVGGHVVTLASTAGFSVGDQVVVERPTTQAWIDAVGMTNIWSPNWSLRSERTITAINGNRITLDAPLTTALEKQYEQATVYHYTFPRIDHVGLENLSADGQAMTADPNYATDFYNSSLSEVNAVQDSWISNVYTHHFGQNGVTGLNSQSRRVSVLNTGSLDMVVNTATSARSDGYTLQGQENLIDGCEVTATKVHAFETEARQSGPNVYSHCTATTTDVTYDSGGHQRWGSGTLYDDLTIQGSLDMTNYGTEGSGHGWGDANSTAWNCDTSNYFIQEPPTAHNWAIGCTGTLTSGSDGQIQNSGANVLPQSLYDEQLAERLAGS</sequence>
<dbReference type="EMBL" id="JADPRT010000006">
    <property type="protein sequence ID" value="MBF9069823.1"/>
    <property type="molecule type" value="Genomic_DNA"/>
</dbReference>
<dbReference type="InterPro" id="IPR011050">
    <property type="entry name" value="Pectin_lyase_fold/virulence"/>
</dbReference>
<organism evidence="2 3">
    <name type="scientific">Streptacidiphilus fuscans</name>
    <dbReference type="NCBI Taxonomy" id="2789292"/>
    <lineage>
        <taxon>Bacteria</taxon>
        <taxon>Bacillati</taxon>
        <taxon>Actinomycetota</taxon>
        <taxon>Actinomycetes</taxon>
        <taxon>Kitasatosporales</taxon>
        <taxon>Streptomycetaceae</taxon>
        <taxon>Streptacidiphilus</taxon>
    </lineage>
</organism>
<accession>A0A931B3V9</accession>
<feature type="signal peptide" evidence="1">
    <location>
        <begin position="1"/>
        <end position="35"/>
    </location>
</feature>
<dbReference type="AlphaFoldDB" id="A0A931B3V9"/>
<evidence type="ECO:0000313" key="3">
    <source>
        <dbReference type="Proteomes" id="UP000657385"/>
    </source>
</evidence>
<feature type="chain" id="PRO_5037066548" evidence="1">
    <location>
        <begin position="36"/>
        <end position="513"/>
    </location>
</feature>
<dbReference type="SUPFAM" id="SSF51126">
    <property type="entry name" value="Pectin lyase-like"/>
    <property type="match status" value="1"/>
</dbReference>
<comment type="caution">
    <text evidence="2">The sequence shown here is derived from an EMBL/GenBank/DDBJ whole genome shotgun (WGS) entry which is preliminary data.</text>
</comment>
<dbReference type="Proteomes" id="UP000657385">
    <property type="component" value="Unassembled WGS sequence"/>
</dbReference>